<gene>
    <name evidence="6" type="ordered locus">MCP_2530</name>
</gene>
<keyword evidence="3" id="KW-0378">Hydrolase</keyword>
<dbReference type="InterPro" id="IPR001279">
    <property type="entry name" value="Metallo-B-lactamas"/>
</dbReference>
<comment type="cofactor">
    <cofactor evidence="1">
        <name>Zn(2+)</name>
        <dbReference type="ChEBI" id="CHEBI:29105"/>
    </cofactor>
</comment>
<accession>D1Z1N0</accession>
<dbReference type="SUPFAM" id="SSF56281">
    <property type="entry name" value="Metallo-hydrolase/oxidoreductase"/>
    <property type="match status" value="1"/>
</dbReference>
<evidence type="ECO:0000313" key="6">
    <source>
        <dbReference type="EMBL" id="BAI62602.1"/>
    </source>
</evidence>
<proteinExistence type="predicted"/>
<keyword evidence="7" id="KW-1185">Reference proteome</keyword>
<feature type="domain" description="Metallo-beta-lactamase" evidence="5">
    <location>
        <begin position="13"/>
        <end position="182"/>
    </location>
</feature>
<evidence type="ECO:0000256" key="3">
    <source>
        <dbReference type="ARBA" id="ARBA00022801"/>
    </source>
</evidence>
<evidence type="ECO:0000256" key="4">
    <source>
        <dbReference type="ARBA" id="ARBA00022833"/>
    </source>
</evidence>
<dbReference type="InParanoid" id="D1Z1N0"/>
<dbReference type="Gene3D" id="3.60.15.10">
    <property type="entry name" value="Ribonuclease Z/Hydroxyacylglutathione hydrolase-like"/>
    <property type="match status" value="1"/>
</dbReference>
<name>D1Z1N0_METPS</name>
<evidence type="ECO:0000313" key="7">
    <source>
        <dbReference type="Proteomes" id="UP000001882"/>
    </source>
</evidence>
<keyword evidence="2" id="KW-0479">Metal-binding</keyword>
<dbReference type="GO" id="GO:0016787">
    <property type="term" value="F:hydrolase activity"/>
    <property type="evidence" value="ECO:0007669"/>
    <property type="project" value="UniProtKB-KW"/>
</dbReference>
<keyword evidence="4" id="KW-0862">Zinc</keyword>
<dbReference type="PANTHER" id="PTHR46233">
    <property type="entry name" value="HYDROXYACYLGLUTATHIONE HYDROLASE GLOC"/>
    <property type="match status" value="1"/>
</dbReference>
<dbReference type="InterPro" id="IPR051453">
    <property type="entry name" value="MBL_Glyoxalase_II"/>
</dbReference>
<dbReference type="EMBL" id="AP011532">
    <property type="protein sequence ID" value="BAI62602.1"/>
    <property type="molecule type" value="Genomic_DNA"/>
</dbReference>
<dbReference type="SMART" id="SM00849">
    <property type="entry name" value="Lactamase_B"/>
    <property type="match status" value="1"/>
</dbReference>
<evidence type="ECO:0000256" key="1">
    <source>
        <dbReference type="ARBA" id="ARBA00001947"/>
    </source>
</evidence>
<dbReference type="PANTHER" id="PTHR46233:SF3">
    <property type="entry name" value="HYDROXYACYLGLUTATHIONE HYDROLASE GLOC"/>
    <property type="match status" value="1"/>
</dbReference>
<dbReference type="FunCoup" id="D1Z1N0">
    <property type="interactions" value="22"/>
</dbReference>
<evidence type="ECO:0000256" key="2">
    <source>
        <dbReference type="ARBA" id="ARBA00022723"/>
    </source>
</evidence>
<evidence type="ECO:0000259" key="5">
    <source>
        <dbReference type="SMART" id="SM00849"/>
    </source>
</evidence>
<dbReference type="Proteomes" id="UP000001882">
    <property type="component" value="Chromosome"/>
</dbReference>
<organism evidence="6 7">
    <name type="scientific">Methanocella paludicola (strain DSM 17711 / JCM 13418 / NBRC 101707 / SANAE)</name>
    <dbReference type="NCBI Taxonomy" id="304371"/>
    <lineage>
        <taxon>Archaea</taxon>
        <taxon>Methanobacteriati</taxon>
        <taxon>Methanobacteriota</taxon>
        <taxon>Stenosarchaea group</taxon>
        <taxon>Methanomicrobia</taxon>
        <taxon>Methanocellales</taxon>
        <taxon>Methanocellaceae</taxon>
        <taxon>Methanocella</taxon>
    </lineage>
</organism>
<dbReference type="Pfam" id="PF00753">
    <property type="entry name" value="Lactamase_B"/>
    <property type="match status" value="1"/>
</dbReference>
<dbReference type="eggNOG" id="arCOG00504">
    <property type="taxonomic scope" value="Archaea"/>
</dbReference>
<dbReference type="KEGG" id="mpd:MCP_2530"/>
<dbReference type="CDD" id="cd06262">
    <property type="entry name" value="metallo-hydrolase-like_MBL-fold"/>
    <property type="match status" value="1"/>
</dbReference>
<dbReference type="STRING" id="304371.MCP_2530"/>
<reference evidence="6 7" key="1">
    <citation type="journal article" date="2007" name="Appl. Environ. Microbiol.">
        <title>Isolation of key methanogens for global methane emission from rice paddy fields: a novel isolate affiliated with the clone cluster rice cluster I.</title>
        <authorList>
            <person name="Sakai S."/>
            <person name="Imachi H."/>
            <person name="Sekiguchi Y."/>
            <person name="Ohashi A."/>
            <person name="Harada H."/>
            <person name="Kamagata Y."/>
        </authorList>
    </citation>
    <scope>NUCLEOTIDE SEQUENCE [LARGE SCALE GENOMIC DNA]</scope>
    <source>
        <strain evidence="7">DSM 17711 / JCM 13418 / NBRC 101707 / SANAE</strain>
    </source>
</reference>
<dbReference type="AlphaFoldDB" id="D1Z1N0"/>
<dbReference type="GO" id="GO:0046872">
    <property type="term" value="F:metal ion binding"/>
    <property type="evidence" value="ECO:0007669"/>
    <property type="project" value="UniProtKB-KW"/>
</dbReference>
<protein>
    <recommendedName>
        <fullName evidence="5">Metallo-beta-lactamase domain-containing protein</fullName>
    </recommendedName>
</protein>
<sequence length="206" mass="22120">MMRIKNVNGISYDSNAYLIDAKRKTLVDAGMSAGRVLQGLGGGLDLIILTHCHFDHVGAVPDIVKATGAAVAMHEEDAAILHRDMAAAMFNARRPEFGVDVLLRDGEVIDLGDIKLRVIHTPGHTPGSICLYEPETKVLFTGDTVFEGGSFGRTDIGGDPEAMLRSLEALTKLDVSALYPGHGGAVTRRAKESLLASYENAKYMLL</sequence>
<dbReference type="InterPro" id="IPR036866">
    <property type="entry name" value="RibonucZ/Hydroxyglut_hydro"/>
</dbReference>
<reference evidence="7" key="3">
    <citation type="journal article" date="2011" name="PLoS ONE">
        <title>Genome sequence of a mesophilic hydrogenotrophic methanogen Methanocella paludicola, the first cultivated representative of the order Methanocellales.</title>
        <authorList>
            <person name="Sakai S."/>
            <person name="Takaki Y."/>
            <person name="Shimamura S."/>
            <person name="Sekine M."/>
            <person name="Tajima T."/>
            <person name="Kosugi H."/>
            <person name="Ichikawa N."/>
            <person name="Tasumi E."/>
            <person name="Hiraki A.T."/>
            <person name="Shimizu A."/>
            <person name="Kato Y."/>
            <person name="Nishiko R."/>
            <person name="Mori K."/>
            <person name="Fujita N."/>
            <person name="Imachi H."/>
            <person name="Takai K."/>
        </authorList>
    </citation>
    <scope>NUCLEOTIDE SEQUENCE [LARGE SCALE GENOMIC DNA]</scope>
    <source>
        <strain evidence="7">DSM 17711 / JCM 13418 / NBRC 101707 / SANAE</strain>
    </source>
</reference>
<reference evidence="6 7" key="2">
    <citation type="journal article" date="2008" name="Int. J. Syst. Evol. Microbiol.">
        <title>Methanocella paludicola gen. nov., sp. nov., a methane-producing archaeon, the first isolate of the lineage 'Rice Cluster I', and proposal of the new archaeal order Methanocellales ord. nov.</title>
        <authorList>
            <person name="Sakai S."/>
            <person name="Imachi H."/>
            <person name="Hanada S."/>
            <person name="Ohashi A."/>
            <person name="Harada H."/>
            <person name="Kamagata Y."/>
        </authorList>
    </citation>
    <scope>NUCLEOTIDE SEQUENCE [LARGE SCALE GENOMIC DNA]</scope>
    <source>
        <strain evidence="7">DSM 17711 / JCM 13418 / NBRC 101707 / SANAE</strain>
    </source>
</reference>